<evidence type="ECO:0008006" key="5">
    <source>
        <dbReference type="Google" id="ProtNLM"/>
    </source>
</evidence>
<keyword evidence="2" id="KW-1133">Transmembrane helix</keyword>
<accession>A0A841EDB7</accession>
<dbReference type="AlphaFoldDB" id="A0A841EDB7"/>
<organism evidence="3 4">
    <name type="scientific">Streptomonospora salina</name>
    <dbReference type="NCBI Taxonomy" id="104205"/>
    <lineage>
        <taxon>Bacteria</taxon>
        <taxon>Bacillati</taxon>
        <taxon>Actinomycetota</taxon>
        <taxon>Actinomycetes</taxon>
        <taxon>Streptosporangiales</taxon>
        <taxon>Nocardiopsidaceae</taxon>
        <taxon>Streptomonospora</taxon>
    </lineage>
</organism>
<comment type="caution">
    <text evidence="3">The sequence shown here is derived from an EMBL/GenBank/DDBJ whole genome shotgun (WGS) entry which is preliminary data.</text>
</comment>
<sequence length="97" mass="9922">MSLRENERRILAEIEQALAEDDPDLDEHLKGFGIDDPSDDEEDRPGRGVLLLLIGAGALVLCALLAGIYFSAPVQGTEPAAPASSPAGQGVPGAGGG</sequence>
<evidence type="ECO:0000313" key="4">
    <source>
        <dbReference type="Proteomes" id="UP000578077"/>
    </source>
</evidence>
<keyword evidence="2" id="KW-0812">Transmembrane</keyword>
<protein>
    <recommendedName>
        <fullName evidence="5">DUF3040 domain-containing protein</fullName>
    </recommendedName>
</protein>
<dbReference type="EMBL" id="JACHLY010000002">
    <property type="protein sequence ID" value="MBB6001115.1"/>
    <property type="molecule type" value="Genomic_DNA"/>
</dbReference>
<reference evidence="3 4" key="1">
    <citation type="submission" date="2020-08" db="EMBL/GenBank/DDBJ databases">
        <title>Sequencing the genomes of 1000 actinobacteria strains.</title>
        <authorList>
            <person name="Klenk H.-P."/>
        </authorList>
    </citation>
    <scope>NUCLEOTIDE SEQUENCE [LARGE SCALE GENOMIC DNA]</scope>
    <source>
        <strain evidence="3 4">DSM 44593</strain>
    </source>
</reference>
<keyword evidence="4" id="KW-1185">Reference proteome</keyword>
<proteinExistence type="predicted"/>
<evidence type="ECO:0000256" key="1">
    <source>
        <dbReference type="SAM" id="MobiDB-lite"/>
    </source>
</evidence>
<feature type="region of interest" description="Disordered" evidence="1">
    <location>
        <begin position="22"/>
        <end position="45"/>
    </location>
</feature>
<feature type="compositionally biased region" description="Low complexity" evidence="1">
    <location>
        <begin position="79"/>
        <end position="89"/>
    </location>
</feature>
<dbReference type="InterPro" id="IPR021401">
    <property type="entry name" value="DUF3040"/>
</dbReference>
<feature type="transmembrane region" description="Helical" evidence="2">
    <location>
        <begin position="49"/>
        <end position="70"/>
    </location>
</feature>
<dbReference type="Proteomes" id="UP000578077">
    <property type="component" value="Unassembled WGS sequence"/>
</dbReference>
<feature type="region of interest" description="Disordered" evidence="1">
    <location>
        <begin position="75"/>
        <end position="97"/>
    </location>
</feature>
<evidence type="ECO:0000256" key="2">
    <source>
        <dbReference type="SAM" id="Phobius"/>
    </source>
</evidence>
<dbReference type="RefSeq" id="WP_184640158.1">
    <property type="nucleotide sequence ID" value="NZ_BAABKT010000018.1"/>
</dbReference>
<evidence type="ECO:0000313" key="3">
    <source>
        <dbReference type="EMBL" id="MBB6001115.1"/>
    </source>
</evidence>
<name>A0A841EDB7_9ACTN</name>
<gene>
    <name evidence="3" type="ORF">HNR25_004944</name>
</gene>
<dbReference type="Pfam" id="PF11239">
    <property type="entry name" value="DUF3040"/>
    <property type="match status" value="1"/>
</dbReference>
<keyword evidence="2" id="KW-0472">Membrane</keyword>